<keyword evidence="2" id="KW-1185">Reference proteome</keyword>
<dbReference type="STRING" id="1654360.EA58_20420"/>
<reference evidence="1 2" key="1">
    <citation type="submission" date="2014-04" db="EMBL/GenBank/DDBJ databases">
        <title>Draft genome sequence of Photobacterium halotolerans S2753: a solonamide, ngercheumicin and holomycin producer.</title>
        <authorList>
            <person name="Machado H.R."/>
            <person name="Gram L."/>
        </authorList>
    </citation>
    <scope>NUCLEOTIDE SEQUENCE [LARGE SCALE GENOMIC DNA]</scope>
    <source>
        <strain evidence="1 2">S2753</strain>
    </source>
</reference>
<gene>
    <name evidence="1" type="ORF">EA58_20420</name>
</gene>
<evidence type="ECO:0000313" key="2">
    <source>
        <dbReference type="Proteomes" id="UP000027192"/>
    </source>
</evidence>
<name>A0A066RR04_9GAMM</name>
<dbReference type="AlphaFoldDB" id="A0A066RR04"/>
<sequence length="493" mass="56317">MIASQRQSASLPPASGHWQFNHCKTVHCRNFGSHNPDDYIIQLTNPNRPSFICKECGAFPPLISNQSVVAEWRYLKLQQSNGLPACNNLNCENLGLPVLTHRHLYHAFGYSGDRQRYRCKSCQTTFVDRWSGFNPKHQIQQKLLALLFTGHPIRDICRRLSMNPKTFYDQLNHIASRCRRQLSVFDARLLQSRSQLALACTLSPLQPHAENGVNWIASCEAHSGYVLSQHINYHPEDTGEAAAVHDPYSPNARFMTKPTHPGTAPEPVTTQGLLAQVDAKYREVLSRPHLEDPTSALKLSHFPAKGKLVRPQYATYAHFLQLNELLSEETQLMLFMPQEPLLRSACLSVFLDRIRSGTIEPVYVEEDPDWPQGQPAGRIDIVLLGWWRDRWAFTRSDQVSKGICHLGGEKDNEARWLQLASHRAVDQYQQRFYQQFAQLVDEPRRKARPGGLLPLLDIYRAWHNLCRQDRNGMTPAQQLGLLRSPLTLEQLLN</sequence>
<dbReference type="Proteomes" id="UP000027192">
    <property type="component" value="Unassembled WGS sequence"/>
</dbReference>
<dbReference type="EMBL" id="JMIB01000043">
    <property type="protein sequence ID" value="KDM89818.1"/>
    <property type="molecule type" value="Genomic_DNA"/>
</dbReference>
<evidence type="ECO:0000313" key="1">
    <source>
        <dbReference type="EMBL" id="KDM89818.1"/>
    </source>
</evidence>
<dbReference type="RefSeq" id="WP_036756832.1">
    <property type="nucleotide sequence ID" value="NZ_JAGSGC010000018.1"/>
</dbReference>
<dbReference type="OrthoDB" id="9128325at2"/>
<organism evidence="1 2">
    <name type="scientific">Photobacterium galatheae</name>
    <dbReference type="NCBI Taxonomy" id="1654360"/>
    <lineage>
        <taxon>Bacteria</taxon>
        <taxon>Pseudomonadati</taxon>
        <taxon>Pseudomonadota</taxon>
        <taxon>Gammaproteobacteria</taxon>
        <taxon>Vibrionales</taxon>
        <taxon>Vibrionaceae</taxon>
        <taxon>Photobacterium</taxon>
    </lineage>
</organism>
<comment type="caution">
    <text evidence="1">The sequence shown here is derived from an EMBL/GenBank/DDBJ whole genome shotgun (WGS) entry which is preliminary data.</text>
</comment>
<accession>A0A066RR04</accession>
<protein>
    <submittedName>
        <fullName evidence="1">Lactate dehydrogenase</fullName>
    </submittedName>
</protein>
<proteinExistence type="predicted"/>